<dbReference type="GeneID" id="42799772"/>
<sequence length="195" mass="22196">MIARILKDVYVIKGNFNSYLIITNNQHVILIDSSNGNDSSILIEGIEEILSRYDKRIDYLILTSHYEEVSGGANYISSFLQIPYIIASTEDAILIRKGIGKEKSYTPAKVNLEIKDITKKIEEDIYIIKSKAPTLGSLLVLHKNIIFSGVNKISGIMNRINYICNAYECKKVEEFWFSKKDVTHAEDLQKQNTVE</sequence>
<dbReference type="Gene3D" id="3.60.15.10">
    <property type="entry name" value="Ribonuclease Z/Hydroxyacylglutathione hydrolase-like"/>
    <property type="match status" value="1"/>
</dbReference>
<dbReference type="KEGG" id="soh:D1869_00950"/>
<keyword evidence="2" id="KW-0378">Hydrolase</keyword>
<evidence type="ECO:0000313" key="2">
    <source>
        <dbReference type="EMBL" id="QGR15913.1"/>
    </source>
</evidence>
<dbReference type="InterPro" id="IPR036866">
    <property type="entry name" value="RibonucZ/Hydroxyglut_hydro"/>
</dbReference>
<dbReference type="Proteomes" id="UP000427373">
    <property type="component" value="Chromosome"/>
</dbReference>
<accession>A0A650CDI1</accession>
<keyword evidence="3" id="KW-1185">Reference proteome</keyword>
<evidence type="ECO:0000313" key="3">
    <source>
        <dbReference type="Proteomes" id="UP000427373"/>
    </source>
</evidence>
<dbReference type="CDD" id="cd06262">
    <property type="entry name" value="metallo-hydrolase-like_MBL-fold"/>
    <property type="match status" value="1"/>
</dbReference>
<dbReference type="EMBL" id="JACHFY010000003">
    <property type="protein sequence ID" value="MBB5253174.1"/>
    <property type="molecule type" value="Genomic_DNA"/>
</dbReference>
<reference evidence="1 4" key="2">
    <citation type="submission" date="2020-08" db="EMBL/GenBank/DDBJ databases">
        <title>Genomic Encyclopedia of Type Strains, Phase IV (KMG-IV): sequencing the most valuable type-strain genomes for metagenomic binning, comparative biology and taxonomic classification.</title>
        <authorList>
            <person name="Goeker M."/>
        </authorList>
    </citation>
    <scope>NUCLEOTIDE SEQUENCE [LARGE SCALE GENOMIC DNA]</scope>
    <source>
        <strain evidence="1 4">DSM 12421</strain>
    </source>
</reference>
<organism evidence="2 3">
    <name type="scientific">Sulfurisphaera ohwakuensis</name>
    <dbReference type="NCBI Taxonomy" id="69656"/>
    <lineage>
        <taxon>Archaea</taxon>
        <taxon>Thermoproteota</taxon>
        <taxon>Thermoprotei</taxon>
        <taxon>Sulfolobales</taxon>
        <taxon>Sulfolobaceae</taxon>
        <taxon>Sulfurisphaera</taxon>
    </lineage>
</organism>
<evidence type="ECO:0000313" key="4">
    <source>
        <dbReference type="Proteomes" id="UP000582213"/>
    </source>
</evidence>
<gene>
    <name evidence="2" type="ORF">D1869_00950</name>
    <name evidence="1" type="ORF">HNQ62_000916</name>
</gene>
<dbReference type="OrthoDB" id="35660at2157"/>
<dbReference type="Proteomes" id="UP000582213">
    <property type="component" value="Unassembled WGS sequence"/>
</dbReference>
<dbReference type="GO" id="GO:0016787">
    <property type="term" value="F:hydrolase activity"/>
    <property type="evidence" value="ECO:0007669"/>
    <property type="project" value="UniProtKB-KW"/>
</dbReference>
<protein>
    <submittedName>
        <fullName evidence="1">Glyoxylase-like metal-dependent hydrolase (Beta-lactamase superfamily II)</fullName>
    </submittedName>
    <submittedName>
        <fullName evidence="2">MBL fold metallo-hydrolase</fullName>
    </submittedName>
</protein>
<dbReference type="AlphaFoldDB" id="A0A650CDI1"/>
<evidence type="ECO:0000313" key="1">
    <source>
        <dbReference type="EMBL" id="MBB5253174.1"/>
    </source>
</evidence>
<reference evidence="2 3" key="1">
    <citation type="submission" date="2019-10" db="EMBL/GenBank/DDBJ databases">
        <title>Genome Sequences from Six Type Strain Members of the Archaeal Family Sulfolobaceae: Acidianus ambivalens, Acidianus infernus, Metallosphaera prunae, Stygiolobus azoricus, Sulfolobus metallicus, and Sulfurisphaera ohwakuensis.</title>
        <authorList>
            <person name="Counts J.A."/>
            <person name="Kelly R.M."/>
        </authorList>
    </citation>
    <scope>NUCLEOTIDE SEQUENCE [LARGE SCALE GENOMIC DNA]</scope>
    <source>
        <strain evidence="2 3">TA-1</strain>
    </source>
</reference>
<dbReference type="EMBL" id="CP045484">
    <property type="protein sequence ID" value="QGR15913.1"/>
    <property type="molecule type" value="Genomic_DNA"/>
</dbReference>
<dbReference type="SUPFAM" id="SSF56281">
    <property type="entry name" value="Metallo-hydrolase/oxidoreductase"/>
    <property type="match status" value="1"/>
</dbReference>
<proteinExistence type="predicted"/>
<name>A0A650CDI1_SULOH</name>
<dbReference type="RefSeq" id="WP_156013542.1">
    <property type="nucleotide sequence ID" value="NZ_CP045484.1"/>
</dbReference>